<keyword evidence="4" id="KW-1185">Reference proteome</keyword>
<dbReference type="PANTHER" id="PTHR43011">
    <property type="entry name" value="IRON-SULFUR CLUSTER ASSEMBLY 2 HOMOLOG, MITOCHONDRIAL"/>
    <property type="match status" value="1"/>
</dbReference>
<dbReference type="EMBL" id="JASJQH010001424">
    <property type="protein sequence ID" value="KAK9761365.1"/>
    <property type="molecule type" value="Genomic_DNA"/>
</dbReference>
<dbReference type="PANTHER" id="PTHR43011:SF1">
    <property type="entry name" value="IRON-SULFUR CLUSTER ASSEMBLY 2 HOMOLOG, MITOCHONDRIAL"/>
    <property type="match status" value="1"/>
</dbReference>
<dbReference type="Gene3D" id="2.60.300.12">
    <property type="entry name" value="HesB-like domain"/>
    <property type="match status" value="1"/>
</dbReference>
<dbReference type="InterPro" id="IPR000361">
    <property type="entry name" value="ATAP_core_dom"/>
</dbReference>
<accession>A0ABR2WIN0</accession>
<evidence type="ECO:0000259" key="2">
    <source>
        <dbReference type="Pfam" id="PF01521"/>
    </source>
</evidence>
<name>A0ABR2WIN0_9FUNG</name>
<comment type="caution">
    <text evidence="3">The sequence shown here is derived from an EMBL/GenBank/DDBJ whole genome shotgun (WGS) entry which is preliminary data.</text>
</comment>
<dbReference type="Pfam" id="PF01521">
    <property type="entry name" value="Fe-S_biosyn"/>
    <property type="match status" value="1"/>
</dbReference>
<sequence>MSFLSTFPKLLFTRGSSLNRLGYSAFYNSTYYHPFSTKASKTVEDDDGNVLSLEVTEAAANRLKYMAKRDNNPDQALRITVESGGCHGFQYLLDLTDKYDLEEDVYGFVYLLLAVFLNTNSFYSIFDRDGGKIVVDTISLGLISGSEIDFSEELIGSTFKVKNNPHAVSGCGCGTSFEVKF</sequence>
<proteinExistence type="inferred from homology"/>
<dbReference type="Proteomes" id="UP001479436">
    <property type="component" value="Unassembled WGS sequence"/>
</dbReference>
<evidence type="ECO:0000256" key="1">
    <source>
        <dbReference type="ARBA" id="ARBA00006718"/>
    </source>
</evidence>
<reference evidence="3 4" key="1">
    <citation type="submission" date="2023-04" db="EMBL/GenBank/DDBJ databases">
        <title>Genome of Basidiobolus ranarum AG-B5.</title>
        <authorList>
            <person name="Stajich J.E."/>
            <person name="Carter-House D."/>
            <person name="Gryganskyi A."/>
        </authorList>
    </citation>
    <scope>NUCLEOTIDE SEQUENCE [LARGE SCALE GENOMIC DNA]</scope>
    <source>
        <strain evidence="3 4">AG-B5</strain>
    </source>
</reference>
<comment type="similarity">
    <text evidence="1">Belongs to the HesB/IscA family.</text>
</comment>
<gene>
    <name evidence="3" type="primary">ISA2</name>
    <name evidence="3" type="ORF">K7432_013791</name>
</gene>
<protein>
    <submittedName>
        <fullName evidence="3">[4Fe-4S] proteins maturation</fullName>
    </submittedName>
</protein>
<evidence type="ECO:0000313" key="3">
    <source>
        <dbReference type="EMBL" id="KAK9761365.1"/>
    </source>
</evidence>
<dbReference type="SUPFAM" id="SSF89360">
    <property type="entry name" value="HesB-like domain"/>
    <property type="match status" value="1"/>
</dbReference>
<organism evidence="3 4">
    <name type="scientific">Basidiobolus ranarum</name>
    <dbReference type="NCBI Taxonomy" id="34480"/>
    <lineage>
        <taxon>Eukaryota</taxon>
        <taxon>Fungi</taxon>
        <taxon>Fungi incertae sedis</taxon>
        <taxon>Zoopagomycota</taxon>
        <taxon>Entomophthoromycotina</taxon>
        <taxon>Basidiobolomycetes</taxon>
        <taxon>Basidiobolales</taxon>
        <taxon>Basidiobolaceae</taxon>
        <taxon>Basidiobolus</taxon>
    </lineage>
</organism>
<feature type="domain" description="Core" evidence="2">
    <location>
        <begin position="52"/>
        <end position="174"/>
    </location>
</feature>
<evidence type="ECO:0000313" key="4">
    <source>
        <dbReference type="Proteomes" id="UP001479436"/>
    </source>
</evidence>
<dbReference type="InterPro" id="IPR035903">
    <property type="entry name" value="HesB-like_dom_sf"/>
</dbReference>